<dbReference type="AlphaFoldDB" id="A0A9P4TUT0"/>
<protein>
    <submittedName>
        <fullName evidence="2">Uncharacterized protein</fullName>
    </submittedName>
</protein>
<feature type="region of interest" description="Disordered" evidence="1">
    <location>
        <begin position="212"/>
        <end position="241"/>
    </location>
</feature>
<feature type="compositionally biased region" description="Basic and acidic residues" evidence="1">
    <location>
        <begin position="215"/>
        <end position="227"/>
    </location>
</feature>
<accession>A0A9P4TUT0</accession>
<feature type="compositionally biased region" description="Basic and acidic residues" evidence="1">
    <location>
        <begin position="494"/>
        <end position="514"/>
    </location>
</feature>
<sequence>MEAGHMGRYGTISWVLEEAKWKKDMAVKESSRQPRSATRETPIRRERSTTSSEKRDSSLKRNSFFSMRPKSTLTIASNESGSKAQAEALDGREQSRALPTTETPAAAAESDTSRSRFLFGRSRRNRKSAGTKLRASSPVDADDEDDSYGAVRKEEKHRRNSSADRRMRISNSFGFQHAAKTEKPQGPASKEPSDIFADFRALRKGHRAAVIGPSREIDLEPPAEHVKREKRPPPLRPKRSDELLWEEANQTSHSGMLPLRQIRSAETFSSSVPFSPPAHPTSIPPKQFALQPANANTVAPGYLASSDYAGSTSDEWDRLLPLYESRMSNQMSPNELGMRPLVQQDLGLEPIRSPMFNPPLEQVPEEPEGTLSNRQSAEYPRSTSIRHAKSTPALSRTNSKPTKREQPPMPTSLESPTTGRPVSQGSDTLGDPDRLSVPIKEIERPDFRKAFAETRTLASSWEDDIDFCYQHAAEADCDFDWKIIPNQIEVESDDLYRDDGPLPDLKRSAKREQSHSMASTASSEGDQYRLSSKVYRIPSKDGCPDLDYRSSQSVSTNSITLMTPLDRSAFSSADMSRHSQKDLHKVLAPKILPLAELDMSQFYDDIAARSATPPPAIPTKSNSRNLLANDQMRKLDVPQMPTPPPSANQSPVLPGTVDVKVPHNRDLSVDTIVAQLRQRGMESPVSPEESNYPPPPPPPPKSPRTLAWQQSEIPQLKPRSHAGTLNAAKLKLLDAQGRLQGLGPTSMPRSNSDDSIVTAVLSKPPPPTPPKSPFSSATAPTETLSSLNSPSPSIATAGSSYFTELTSTPSQAREKREHRDNRDMRARPQNHRKVSSDSGTATITPPMSPPPPRSPASATGVRTTRTNYSLFPQPQSQKVPKAIDITGANISGGMMSPPPTGGAYSASASKTPPGPFFPQGVRSPLLPPVPVKSPPPGGKRIATA</sequence>
<feature type="compositionally biased region" description="Polar residues" evidence="1">
    <location>
        <begin position="782"/>
        <end position="811"/>
    </location>
</feature>
<evidence type="ECO:0000256" key="1">
    <source>
        <dbReference type="SAM" id="MobiDB-lite"/>
    </source>
</evidence>
<gene>
    <name evidence="2" type="ORF">EJ08DRAFT_700168</name>
</gene>
<feature type="compositionally biased region" description="Pro residues" evidence="1">
    <location>
        <begin position="763"/>
        <end position="772"/>
    </location>
</feature>
<feature type="compositionally biased region" description="Pro residues" evidence="1">
    <location>
        <begin position="925"/>
        <end position="937"/>
    </location>
</feature>
<feature type="compositionally biased region" description="Pro residues" evidence="1">
    <location>
        <begin position="692"/>
        <end position="702"/>
    </location>
</feature>
<feature type="compositionally biased region" description="Low complexity" evidence="1">
    <location>
        <begin position="99"/>
        <end position="120"/>
    </location>
</feature>
<keyword evidence="3" id="KW-1185">Reference proteome</keyword>
<feature type="region of interest" description="Disordered" evidence="1">
    <location>
        <begin position="494"/>
        <end position="527"/>
    </location>
</feature>
<reference evidence="2" key="1">
    <citation type="journal article" date="2020" name="Stud. Mycol.">
        <title>101 Dothideomycetes genomes: a test case for predicting lifestyles and emergence of pathogens.</title>
        <authorList>
            <person name="Haridas S."/>
            <person name="Albert R."/>
            <person name="Binder M."/>
            <person name="Bloem J."/>
            <person name="Labutti K."/>
            <person name="Salamov A."/>
            <person name="Andreopoulos B."/>
            <person name="Baker S."/>
            <person name="Barry K."/>
            <person name="Bills G."/>
            <person name="Bluhm B."/>
            <person name="Cannon C."/>
            <person name="Castanera R."/>
            <person name="Culley D."/>
            <person name="Daum C."/>
            <person name="Ezra D."/>
            <person name="Gonzalez J."/>
            <person name="Henrissat B."/>
            <person name="Kuo A."/>
            <person name="Liang C."/>
            <person name="Lipzen A."/>
            <person name="Lutzoni F."/>
            <person name="Magnuson J."/>
            <person name="Mondo S."/>
            <person name="Nolan M."/>
            <person name="Ohm R."/>
            <person name="Pangilinan J."/>
            <person name="Park H.-J."/>
            <person name="Ramirez L."/>
            <person name="Alfaro M."/>
            <person name="Sun H."/>
            <person name="Tritt A."/>
            <person name="Yoshinaga Y."/>
            <person name="Zwiers L.-H."/>
            <person name="Turgeon B."/>
            <person name="Goodwin S."/>
            <person name="Spatafora J."/>
            <person name="Crous P."/>
            <person name="Grigoriev I."/>
        </authorList>
    </citation>
    <scope>NUCLEOTIDE SEQUENCE</scope>
    <source>
        <strain evidence="2">CBS 130266</strain>
    </source>
</reference>
<feature type="compositionally biased region" description="Polar residues" evidence="1">
    <location>
        <begin position="515"/>
        <end position="525"/>
    </location>
</feature>
<feature type="compositionally biased region" description="Polar residues" evidence="1">
    <location>
        <begin position="60"/>
        <end position="83"/>
    </location>
</feature>
<dbReference type="EMBL" id="MU007067">
    <property type="protein sequence ID" value="KAF2425772.1"/>
    <property type="molecule type" value="Genomic_DNA"/>
</dbReference>
<feature type="region of interest" description="Disordered" evidence="1">
    <location>
        <begin position="350"/>
        <end position="441"/>
    </location>
</feature>
<feature type="compositionally biased region" description="Low complexity" evidence="1">
    <location>
        <begin position="682"/>
        <end position="691"/>
    </location>
</feature>
<feature type="region of interest" description="Disordered" evidence="1">
    <location>
        <begin position="635"/>
        <end position="654"/>
    </location>
</feature>
<feature type="region of interest" description="Disordered" evidence="1">
    <location>
        <begin position="680"/>
        <end position="944"/>
    </location>
</feature>
<feature type="compositionally biased region" description="Basic and acidic residues" evidence="1">
    <location>
        <begin position="23"/>
        <end position="59"/>
    </location>
</feature>
<evidence type="ECO:0000313" key="2">
    <source>
        <dbReference type="EMBL" id="KAF2425772.1"/>
    </source>
</evidence>
<dbReference type="OrthoDB" id="3937406at2759"/>
<feature type="compositionally biased region" description="Polar residues" evidence="1">
    <location>
        <begin position="412"/>
        <end position="427"/>
    </location>
</feature>
<organism evidence="2 3">
    <name type="scientific">Tothia fuscella</name>
    <dbReference type="NCBI Taxonomy" id="1048955"/>
    <lineage>
        <taxon>Eukaryota</taxon>
        <taxon>Fungi</taxon>
        <taxon>Dikarya</taxon>
        <taxon>Ascomycota</taxon>
        <taxon>Pezizomycotina</taxon>
        <taxon>Dothideomycetes</taxon>
        <taxon>Pleosporomycetidae</taxon>
        <taxon>Venturiales</taxon>
        <taxon>Cylindrosympodiaceae</taxon>
        <taxon>Tothia</taxon>
    </lineage>
</organism>
<feature type="compositionally biased region" description="Polar residues" evidence="1">
    <location>
        <begin position="370"/>
        <end position="383"/>
    </location>
</feature>
<feature type="compositionally biased region" description="Polar residues" evidence="1">
    <location>
        <begin position="860"/>
        <end position="878"/>
    </location>
</feature>
<dbReference type="Proteomes" id="UP000800235">
    <property type="component" value="Unassembled WGS sequence"/>
</dbReference>
<proteinExistence type="predicted"/>
<feature type="compositionally biased region" description="Basic and acidic residues" evidence="1">
    <location>
        <begin position="812"/>
        <end position="826"/>
    </location>
</feature>
<feature type="region of interest" description="Disordered" evidence="1">
    <location>
        <begin position="23"/>
        <end position="193"/>
    </location>
</feature>
<comment type="caution">
    <text evidence="2">The sequence shown here is derived from an EMBL/GenBank/DDBJ whole genome shotgun (WGS) entry which is preliminary data.</text>
</comment>
<name>A0A9P4TUT0_9PEZI</name>
<evidence type="ECO:0000313" key="3">
    <source>
        <dbReference type="Proteomes" id="UP000800235"/>
    </source>
</evidence>